<dbReference type="InterPro" id="IPR011989">
    <property type="entry name" value="ARM-like"/>
</dbReference>
<dbReference type="Gene3D" id="1.25.10.10">
    <property type="entry name" value="Leucine-rich Repeat Variant"/>
    <property type="match status" value="1"/>
</dbReference>
<dbReference type="SUPFAM" id="SSF48371">
    <property type="entry name" value="ARM repeat"/>
    <property type="match status" value="1"/>
</dbReference>
<dbReference type="RefSeq" id="WP_204824728.1">
    <property type="nucleotide sequence ID" value="NZ_JBHUGF010000010.1"/>
</dbReference>
<protein>
    <submittedName>
        <fullName evidence="1">HEAT repeat domain-containing protein</fullName>
    </submittedName>
</protein>
<proteinExistence type="predicted"/>
<organism evidence="1 2">
    <name type="scientific">Paenibacillus nicotianae</name>
    <dbReference type="NCBI Taxonomy" id="1526551"/>
    <lineage>
        <taxon>Bacteria</taxon>
        <taxon>Bacillati</taxon>
        <taxon>Bacillota</taxon>
        <taxon>Bacilli</taxon>
        <taxon>Bacillales</taxon>
        <taxon>Paenibacillaceae</taxon>
        <taxon>Paenibacillus</taxon>
    </lineage>
</organism>
<sequence length="548" mass="64043">MSGIKKSRRISIGVEYLLDQLYEQESVEIFVHIKESGEFAAIPYLKSFLFSQSPEIVRAAENAISDLLLQCPVSELIWLNERCREILPFHYQQRGKAWIELQPETVLHWSNDIHPIQIIMASFHWDGYVREVAVRRLSQFQNGSEIPWLLIRLNDWVSPIRFKAYRALKQKIHIRNIEYFIQSIWLVQRLVGRGKEHHELLNTQIQQLIAQPEAQLAVTHHLHSPDVYIRKFCYSMMLQTEAADQYFLLTSALQDQALAIRLWAARQIDRMIELDQCSSEKISDQWLDIVYMMLADHFPALRRLALDILSYHFPMQAETALIAGLLSHNLTIRETARRHLSKIKPISYVEYYLDQIWNGDESSLAIAIAGLGETGSAEDAEVIAEYKDHTQIKVRKAVLIALSKLQPTAYIDVFSQALEDPQPSVSKIAKHTLIQYTYMLDRERLIQIVLHRPLSYITQNTLRILFNFDFWQSLDSLLRILFQTEHIIVQNMVKQLLDSWITKANSQFRVELSTEMKQQLLGYIDQSTNVLDQQKRRTLEWIIQFDSK</sequence>
<name>A0ABW4UXD5_9BACL</name>
<dbReference type="Proteomes" id="UP001597403">
    <property type="component" value="Unassembled WGS sequence"/>
</dbReference>
<evidence type="ECO:0000313" key="2">
    <source>
        <dbReference type="Proteomes" id="UP001597403"/>
    </source>
</evidence>
<reference evidence="2" key="1">
    <citation type="journal article" date="2019" name="Int. J. Syst. Evol. Microbiol.">
        <title>The Global Catalogue of Microorganisms (GCM) 10K type strain sequencing project: providing services to taxonomists for standard genome sequencing and annotation.</title>
        <authorList>
            <consortium name="The Broad Institute Genomics Platform"/>
            <consortium name="The Broad Institute Genome Sequencing Center for Infectious Disease"/>
            <person name="Wu L."/>
            <person name="Ma J."/>
        </authorList>
    </citation>
    <scope>NUCLEOTIDE SEQUENCE [LARGE SCALE GENOMIC DNA]</scope>
    <source>
        <strain evidence="2">CGMCC 1.15067</strain>
    </source>
</reference>
<keyword evidence="2" id="KW-1185">Reference proteome</keyword>
<gene>
    <name evidence="1" type="ORF">ACFSGI_14055</name>
</gene>
<evidence type="ECO:0000313" key="1">
    <source>
        <dbReference type="EMBL" id="MFD1991095.1"/>
    </source>
</evidence>
<dbReference type="InterPro" id="IPR016024">
    <property type="entry name" value="ARM-type_fold"/>
</dbReference>
<accession>A0ABW4UXD5</accession>
<dbReference type="EMBL" id="JBHUGF010000010">
    <property type="protein sequence ID" value="MFD1991095.1"/>
    <property type="molecule type" value="Genomic_DNA"/>
</dbReference>
<comment type="caution">
    <text evidence="1">The sequence shown here is derived from an EMBL/GenBank/DDBJ whole genome shotgun (WGS) entry which is preliminary data.</text>
</comment>